<dbReference type="eggNOG" id="COG0797">
    <property type="taxonomic scope" value="Bacteria"/>
</dbReference>
<dbReference type="PANTHER" id="PTHR34183">
    <property type="entry name" value="ENDOLYTIC PEPTIDOGLYCAN TRANSGLYCOSYLASE RLPA"/>
    <property type="match status" value="1"/>
</dbReference>
<dbReference type="SUPFAM" id="SSF50685">
    <property type="entry name" value="Barwin-like endoglucanases"/>
    <property type="match status" value="1"/>
</dbReference>
<dbReference type="Proteomes" id="UP000001296">
    <property type="component" value="Chromosome"/>
</dbReference>
<evidence type="ECO:0000256" key="2">
    <source>
        <dbReference type="ARBA" id="ARBA00023239"/>
    </source>
</evidence>
<dbReference type="AlphaFoldDB" id="E0RTS3"/>
<evidence type="ECO:0000256" key="1">
    <source>
        <dbReference type="ARBA" id="ARBA00022729"/>
    </source>
</evidence>
<dbReference type="InterPro" id="IPR034718">
    <property type="entry name" value="RlpA"/>
</dbReference>
<evidence type="ECO:0000256" key="3">
    <source>
        <dbReference type="ARBA" id="ARBA00023316"/>
    </source>
</evidence>
<feature type="chain" id="PRO_5009991271" description="Probable endolytic peptidoglycan transglycosylase RlpA" evidence="4">
    <location>
        <begin position="24"/>
        <end position="202"/>
    </location>
</feature>
<sequence precursor="true">MFCRYLKAMRGVCVLFLCAGILAAQSWYEEGVASWYGPGFAGKATASGEVYDPEEMTAAHRSLPFGALVRVWCRETGHAVVVRITDRGPFVEGRVIDLSRRAAEMLGFLEEGTAHVKVELLARQGFPQGGEGERPVYLQVGAFRKEANALRLGVRLAREGFWPEVHRGEEGVYRVVVAVQEVEEARRRLGGMGLGAVRWEGR</sequence>
<name>E0RTS3_WINT6</name>
<keyword evidence="1 4" id="KW-0732">Signal</keyword>
<reference evidence="7 8" key="2">
    <citation type="journal article" date="2010" name="J. Bacteriol.">
        <title>Genome sequence of the polysaccharide-degrading, thermophilic anaerobe Spirochaeta thermophila DSM 6192.</title>
        <authorList>
            <person name="Angelov A."/>
            <person name="Liebl S."/>
            <person name="Ballschmiter M."/>
            <person name="Bomeke M."/>
            <person name="Lehmann R."/>
            <person name="Liesegang H."/>
            <person name="Daniel R."/>
            <person name="Liebl W."/>
        </authorList>
    </citation>
    <scope>NUCLEOTIDE SEQUENCE [LARGE SCALE GENOMIC DNA]</scope>
    <source>
        <strain evidence="8">ATCC 49972 / DSM 6192 / RI 19.B1</strain>
    </source>
</reference>
<accession>E0RTS3</accession>
<dbReference type="SUPFAM" id="SSF110997">
    <property type="entry name" value="Sporulation related repeat"/>
    <property type="match status" value="1"/>
</dbReference>
<organism evidence="7 8">
    <name type="scientific">Winmispira thermophila (strain ATCC 49972 / DSM 6192 / RI 19.B1)</name>
    <name type="common">Spirochaeta thermophila</name>
    <dbReference type="NCBI Taxonomy" id="665571"/>
    <lineage>
        <taxon>Bacteria</taxon>
        <taxon>Pseudomonadati</taxon>
        <taxon>Spirochaetota</taxon>
        <taxon>Spirochaetia</taxon>
        <taxon>Winmispirales</taxon>
        <taxon>Winmispiraceae</taxon>
        <taxon>Winmispira</taxon>
    </lineage>
</organism>
<dbReference type="PANTHER" id="PTHR34183:SF8">
    <property type="entry name" value="ENDOLYTIC PEPTIDOGLYCAN TRANSGLYCOSYLASE RLPA-RELATED"/>
    <property type="match status" value="1"/>
</dbReference>
<dbReference type="InterPro" id="IPR007730">
    <property type="entry name" value="SPOR-like_dom"/>
</dbReference>
<feature type="signal peptide" evidence="4">
    <location>
        <begin position="1"/>
        <end position="23"/>
    </location>
</feature>
<dbReference type="GO" id="GO:0071555">
    <property type="term" value="P:cell wall organization"/>
    <property type="evidence" value="ECO:0007669"/>
    <property type="project" value="UniProtKB-KW"/>
</dbReference>
<dbReference type="Gene3D" id="3.30.70.1070">
    <property type="entry name" value="Sporulation related repeat"/>
    <property type="match status" value="1"/>
</dbReference>
<gene>
    <name evidence="4" type="primary">rlpA</name>
    <name evidence="7" type="ordered locus">STHERM_c15080</name>
</gene>
<feature type="domain" description="SPOR" evidence="6">
    <location>
        <begin position="130"/>
        <end position="202"/>
    </location>
</feature>
<dbReference type="Pfam" id="PF05036">
    <property type="entry name" value="SPOR"/>
    <property type="match status" value="1"/>
</dbReference>
<dbReference type="CDD" id="cd22268">
    <property type="entry name" value="DPBB_RlpA-like"/>
    <property type="match status" value="1"/>
</dbReference>
<dbReference type="NCBIfam" id="TIGR00413">
    <property type="entry name" value="rlpA"/>
    <property type="match status" value="1"/>
</dbReference>
<dbReference type="Pfam" id="PF03330">
    <property type="entry name" value="DPBB_1"/>
    <property type="match status" value="1"/>
</dbReference>
<dbReference type="InterPro" id="IPR012997">
    <property type="entry name" value="RplA"/>
</dbReference>
<dbReference type="InterPro" id="IPR036680">
    <property type="entry name" value="SPOR-like_sf"/>
</dbReference>
<evidence type="ECO:0000313" key="8">
    <source>
        <dbReference type="Proteomes" id="UP000001296"/>
    </source>
</evidence>
<keyword evidence="3 4" id="KW-0961">Cell wall biogenesis/degradation</keyword>
<proteinExistence type="inferred from homology"/>
<dbReference type="InterPro" id="IPR036908">
    <property type="entry name" value="RlpA-like_sf"/>
</dbReference>
<dbReference type="GO" id="GO:0042834">
    <property type="term" value="F:peptidoglycan binding"/>
    <property type="evidence" value="ECO:0007669"/>
    <property type="project" value="InterPro"/>
</dbReference>
<dbReference type="GO" id="GO:0000270">
    <property type="term" value="P:peptidoglycan metabolic process"/>
    <property type="evidence" value="ECO:0007669"/>
    <property type="project" value="UniProtKB-UniRule"/>
</dbReference>
<dbReference type="PaxDb" id="665571-STHERM_c15080"/>
<dbReference type="KEGG" id="sta:STHERM_c15080"/>
<dbReference type="Gene3D" id="2.40.40.10">
    <property type="entry name" value="RlpA-like domain"/>
    <property type="match status" value="1"/>
</dbReference>
<dbReference type="HAMAP" id="MF_02071">
    <property type="entry name" value="RlpA"/>
    <property type="match status" value="1"/>
</dbReference>
<dbReference type="HOGENOM" id="CLU_042923_3_4_12"/>
<reference key="1">
    <citation type="submission" date="2009-08" db="EMBL/GenBank/DDBJ databases">
        <title>The genome sequence of Spirochaeta thermophila DSM6192.</title>
        <authorList>
            <person name="Angelov A."/>
            <person name="Mientus M."/>
            <person name="Wittenberg S."/>
            <person name="Lehmann R."/>
            <person name="Liesegang H."/>
            <person name="Daniel R."/>
            <person name="Liebl W."/>
        </authorList>
    </citation>
    <scope>NUCLEOTIDE SEQUENCE</scope>
    <source>
        <strain>DSM 6192</strain>
    </source>
</reference>
<evidence type="ECO:0000259" key="6">
    <source>
        <dbReference type="PROSITE" id="PS51724"/>
    </source>
</evidence>
<protein>
    <recommendedName>
        <fullName evidence="4">Probable endolytic peptidoglycan transglycosylase RlpA</fullName>
        <ecNumber evidence="4">4.2.2.-</ecNumber>
    </recommendedName>
</protein>
<comment type="similarity">
    <text evidence="4 5">Belongs to the RlpA family.</text>
</comment>
<dbReference type="InterPro" id="IPR009009">
    <property type="entry name" value="RlpA-like_DPBB"/>
</dbReference>
<dbReference type="PROSITE" id="PS51724">
    <property type="entry name" value="SPOR"/>
    <property type="match status" value="1"/>
</dbReference>
<keyword evidence="2 4" id="KW-0456">Lyase</keyword>
<evidence type="ECO:0000256" key="4">
    <source>
        <dbReference type="HAMAP-Rule" id="MF_02071"/>
    </source>
</evidence>
<dbReference type="EC" id="4.2.2.-" evidence="4"/>
<dbReference type="EMBL" id="CP001698">
    <property type="protein sequence ID" value="ADN02448.1"/>
    <property type="molecule type" value="Genomic_DNA"/>
</dbReference>
<dbReference type="GO" id="GO:0008932">
    <property type="term" value="F:lytic endotransglycosylase activity"/>
    <property type="evidence" value="ECO:0007669"/>
    <property type="project" value="UniProtKB-UniRule"/>
</dbReference>
<comment type="function">
    <text evidence="4">Lytic transglycosylase with a strong preference for naked glycan strands that lack stem peptides.</text>
</comment>
<evidence type="ECO:0000256" key="5">
    <source>
        <dbReference type="RuleBase" id="RU003495"/>
    </source>
</evidence>
<evidence type="ECO:0000313" key="7">
    <source>
        <dbReference type="EMBL" id="ADN02448.1"/>
    </source>
</evidence>